<reference evidence="2 3" key="1">
    <citation type="submission" date="2012-06" db="EMBL/GenBank/DDBJ databases">
        <title>The complete chromosome of genome of Turneriella parva DSM 21527.</title>
        <authorList>
            <consortium name="US DOE Joint Genome Institute (JGI-PGF)"/>
            <person name="Lucas S."/>
            <person name="Han J."/>
            <person name="Lapidus A."/>
            <person name="Bruce D."/>
            <person name="Goodwin L."/>
            <person name="Pitluck S."/>
            <person name="Peters L."/>
            <person name="Kyrpides N."/>
            <person name="Mavromatis K."/>
            <person name="Ivanova N."/>
            <person name="Mikhailova N."/>
            <person name="Chertkov O."/>
            <person name="Detter J.C."/>
            <person name="Tapia R."/>
            <person name="Han C."/>
            <person name="Land M."/>
            <person name="Hauser L."/>
            <person name="Markowitz V."/>
            <person name="Cheng J.-F."/>
            <person name="Hugenholtz P."/>
            <person name="Woyke T."/>
            <person name="Wu D."/>
            <person name="Gronow S."/>
            <person name="Wellnitz S."/>
            <person name="Brambilla E."/>
            <person name="Klenk H.-P."/>
            <person name="Eisen J.A."/>
        </authorList>
    </citation>
    <scope>NUCLEOTIDE SEQUENCE [LARGE SCALE GENOMIC DNA]</scope>
    <source>
        <strain evidence="3">ATCC BAA-1111 / DSM 21527 / NCTC 11395 / H</strain>
    </source>
</reference>
<dbReference type="STRING" id="869212.Turpa_1593"/>
<evidence type="ECO:0000313" key="3">
    <source>
        <dbReference type="Proteomes" id="UP000006048"/>
    </source>
</evidence>
<evidence type="ECO:0000256" key="1">
    <source>
        <dbReference type="SAM" id="SignalP"/>
    </source>
</evidence>
<keyword evidence="3" id="KW-1185">Reference proteome</keyword>
<feature type="chain" id="PRO_5003686302" evidence="1">
    <location>
        <begin position="21"/>
        <end position="379"/>
    </location>
</feature>
<sequence length="379" mass="42607">MKNGILIITAFSLCSGSVAARTKLVTMPQREYTRIDLKNPTQTIVEEERTVNLQQGTNQVEYAFSGVSVDINSIQFRPIKTPGTVRVINVNYPPGESALFWEVYSDKAGPGVFRISYLISNLQRSTAYEAVVAKDEKSLNLKAQTMVQNASGEHFASAEILSVIGKPYSGGLQQGESKKIQAFSAADVKFTKKFFFDHSVSDQVSLIYEVRNEKSAGLPEVMLPNGKARVYQEDSQGSEAFLGEDWTQETGAGQKLELKLGQAKEVKVKRSIVKRKEEVVRLPIKNHHQTIRYQIENFKDSEVPLTMVEHPGGEWVIDGIDVKEESGERDDIKERSYSADVKAERIDLDNVRLHVNVPANGREKKKLNVYVRLILKNRW</sequence>
<keyword evidence="1" id="KW-0732">Signal</keyword>
<organism evidence="2 3">
    <name type="scientific">Turneriella parva (strain ATCC BAA-1111 / DSM 21527 / NCTC 11395 / H)</name>
    <name type="common">Leptospira parva</name>
    <dbReference type="NCBI Taxonomy" id="869212"/>
    <lineage>
        <taxon>Bacteria</taxon>
        <taxon>Pseudomonadati</taxon>
        <taxon>Spirochaetota</taxon>
        <taxon>Spirochaetia</taxon>
        <taxon>Leptospirales</taxon>
        <taxon>Leptospiraceae</taxon>
        <taxon>Turneriella</taxon>
    </lineage>
</organism>
<dbReference type="HOGENOM" id="CLU_729456_0_0_12"/>
<protein>
    <submittedName>
        <fullName evidence="2">Uncharacterized protein</fullName>
    </submittedName>
</protein>
<proteinExistence type="predicted"/>
<dbReference type="AlphaFoldDB" id="I4B4N4"/>
<evidence type="ECO:0000313" key="2">
    <source>
        <dbReference type="EMBL" id="AFM12241.1"/>
    </source>
</evidence>
<accession>I4B4N4</accession>
<dbReference type="KEGG" id="tpx:Turpa_1593"/>
<dbReference type="Proteomes" id="UP000006048">
    <property type="component" value="Chromosome"/>
</dbReference>
<dbReference type="OrthoDB" id="9783078at2"/>
<dbReference type="EMBL" id="CP002959">
    <property type="protein sequence ID" value="AFM12241.1"/>
    <property type="molecule type" value="Genomic_DNA"/>
</dbReference>
<dbReference type="PANTHER" id="PTHR38075:SF1">
    <property type="entry name" value="DUF4139 DOMAIN-CONTAINING PROTEIN"/>
    <property type="match status" value="1"/>
</dbReference>
<name>I4B4N4_TURPD</name>
<dbReference type="PANTHER" id="PTHR38075">
    <property type="entry name" value="DUF4139 DOMAIN-CONTAINING PROTEIN"/>
    <property type="match status" value="1"/>
</dbReference>
<gene>
    <name evidence="2" type="ordered locus">Turpa_1593</name>
</gene>
<feature type="signal peptide" evidence="1">
    <location>
        <begin position="1"/>
        <end position="20"/>
    </location>
</feature>